<evidence type="ECO:0000259" key="2">
    <source>
        <dbReference type="Pfam" id="PF17918"/>
    </source>
</evidence>
<proteinExistence type="predicted"/>
<sequence>MVRALLAAHLLEPDLHKMLEREFPYFDAPQSDDAADLGIFQRVRALLDLWRAQIAPRDLDLATWTILHIMESMVHAAVIGAPPFPLAAIGQAITDAVMGYLTLGAPPPGQPDQAGKLASLPPLP</sequence>
<organism evidence="3 4">
    <name type="scientific">Rugamonas apoptosis</name>
    <dbReference type="NCBI Taxonomy" id="2758570"/>
    <lineage>
        <taxon>Bacteria</taxon>
        <taxon>Pseudomonadati</taxon>
        <taxon>Pseudomonadota</taxon>
        <taxon>Betaproteobacteria</taxon>
        <taxon>Burkholderiales</taxon>
        <taxon>Oxalobacteraceae</taxon>
        <taxon>Telluria group</taxon>
        <taxon>Rugamonas</taxon>
    </lineage>
</organism>
<keyword evidence="4" id="KW-1185">Reference proteome</keyword>
<reference evidence="3 4" key="1">
    <citation type="submission" date="2020-07" db="EMBL/GenBank/DDBJ databases">
        <title>Novel species isolated from subtropical streams in China.</title>
        <authorList>
            <person name="Lu H."/>
        </authorList>
    </citation>
    <scope>NUCLEOTIDE SEQUENCE [LARGE SCALE GENOMIC DNA]</scope>
    <source>
        <strain evidence="3 4">LX47W</strain>
    </source>
</reference>
<evidence type="ECO:0000313" key="3">
    <source>
        <dbReference type="EMBL" id="MBA5688389.1"/>
    </source>
</evidence>
<evidence type="ECO:0000313" key="4">
    <source>
        <dbReference type="Proteomes" id="UP000573499"/>
    </source>
</evidence>
<accession>A0A7W2FB84</accession>
<comment type="caution">
    <text evidence="3">The sequence shown here is derived from an EMBL/GenBank/DDBJ whole genome shotgun (WGS) entry which is preliminary data.</text>
</comment>
<dbReference type="RefSeq" id="WP_182154232.1">
    <property type="nucleotide sequence ID" value="NZ_JACEZU010000007.1"/>
</dbReference>
<dbReference type="EMBL" id="JACEZU010000007">
    <property type="protein sequence ID" value="MBA5688389.1"/>
    <property type="molecule type" value="Genomic_DNA"/>
</dbReference>
<dbReference type="Gene3D" id="1.10.357.10">
    <property type="entry name" value="Tetracycline Repressor, domain 2"/>
    <property type="match status" value="1"/>
</dbReference>
<dbReference type="AlphaFoldDB" id="A0A7W2FB84"/>
<dbReference type="InterPro" id="IPR041669">
    <property type="entry name" value="TetR_C_15"/>
</dbReference>
<feature type="domain" description="Tetracyclin repressor SlmA-like C-terminal" evidence="2">
    <location>
        <begin position="1"/>
        <end position="101"/>
    </location>
</feature>
<name>A0A7W2FB84_9BURK</name>
<dbReference type="Proteomes" id="UP000573499">
    <property type="component" value="Unassembled WGS sequence"/>
</dbReference>
<gene>
    <name evidence="3" type="ORF">H3H39_15185</name>
</gene>
<protein>
    <recommendedName>
        <fullName evidence="2">Tetracyclin repressor SlmA-like C-terminal domain-containing protein</fullName>
    </recommendedName>
</protein>
<feature type="region of interest" description="Disordered" evidence="1">
    <location>
        <begin position="104"/>
        <end position="124"/>
    </location>
</feature>
<evidence type="ECO:0000256" key="1">
    <source>
        <dbReference type="SAM" id="MobiDB-lite"/>
    </source>
</evidence>
<dbReference type="Pfam" id="PF17918">
    <property type="entry name" value="TetR_C_15"/>
    <property type="match status" value="1"/>
</dbReference>